<dbReference type="Proteomes" id="UP000243006">
    <property type="component" value="Unassembled WGS sequence"/>
</dbReference>
<comment type="caution">
    <text evidence="2">The sequence shown here is derived from an EMBL/GenBank/DDBJ whole genome shotgun (WGS) entry which is preliminary data.</text>
</comment>
<evidence type="ECO:0000313" key="2">
    <source>
        <dbReference type="EMBL" id="OUC45165.1"/>
    </source>
</evidence>
<dbReference type="PROSITE" id="PS50106">
    <property type="entry name" value="PDZ"/>
    <property type="match status" value="1"/>
</dbReference>
<feature type="domain" description="PDZ" evidence="1">
    <location>
        <begin position="12"/>
        <end position="90"/>
    </location>
</feature>
<proteinExistence type="predicted"/>
<dbReference type="Gene3D" id="2.30.42.10">
    <property type="match status" value="1"/>
</dbReference>
<dbReference type="Pfam" id="PF00595">
    <property type="entry name" value="PDZ"/>
    <property type="match status" value="1"/>
</dbReference>
<protein>
    <recommendedName>
        <fullName evidence="1">PDZ domain-containing protein</fullName>
    </recommendedName>
</protein>
<reference evidence="2 3" key="1">
    <citation type="submission" date="2015-04" db="EMBL/GenBank/DDBJ databases">
        <title>Draft genome of the roundworm Trichinella nativa.</title>
        <authorList>
            <person name="Mitreva M."/>
        </authorList>
    </citation>
    <scope>NUCLEOTIDE SEQUENCE [LARGE SCALE GENOMIC DNA]</scope>
    <source>
        <strain evidence="2 3">ISS45</strain>
    </source>
</reference>
<dbReference type="AlphaFoldDB" id="A0A1Y3EJL2"/>
<dbReference type="SUPFAM" id="SSF50156">
    <property type="entry name" value="PDZ domain-like"/>
    <property type="match status" value="1"/>
</dbReference>
<accession>A0A1Y3EJL2</accession>
<evidence type="ECO:0000259" key="1">
    <source>
        <dbReference type="PROSITE" id="PS50106"/>
    </source>
</evidence>
<evidence type="ECO:0000313" key="3">
    <source>
        <dbReference type="Proteomes" id="UP000243006"/>
    </source>
</evidence>
<dbReference type="InterPro" id="IPR001478">
    <property type="entry name" value="PDZ"/>
</dbReference>
<dbReference type="EMBL" id="LVZM01010507">
    <property type="protein sequence ID" value="OUC45165.1"/>
    <property type="molecule type" value="Genomic_DNA"/>
</dbReference>
<dbReference type="InterPro" id="IPR036034">
    <property type="entry name" value="PDZ_sf"/>
</dbReference>
<sequence length="177" mass="20760">MFFDEYEKVIFNLDMKNIDRNVKFGLKVKIEYKNEVIVSSVLPDSISYNYFKVGDRILCINNTLIKSEHDIRKFLLQRNDTLQVLLCREPKFLGCENYEDKSKEEEEEKLKNLKSLPVDVQDILRKQWRILVNDAPLQTMEPSTVTGKLQLQPNQVHTYLIVSDVPPKKRLISTPKS</sequence>
<organism evidence="2 3">
    <name type="scientific">Trichinella nativa</name>
    <dbReference type="NCBI Taxonomy" id="6335"/>
    <lineage>
        <taxon>Eukaryota</taxon>
        <taxon>Metazoa</taxon>
        <taxon>Ecdysozoa</taxon>
        <taxon>Nematoda</taxon>
        <taxon>Enoplea</taxon>
        <taxon>Dorylaimia</taxon>
        <taxon>Trichinellida</taxon>
        <taxon>Trichinellidae</taxon>
        <taxon>Trichinella</taxon>
    </lineage>
</organism>
<name>A0A1Y3EJL2_9BILA</name>
<dbReference type="SMART" id="SM00228">
    <property type="entry name" value="PDZ"/>
    <property type="match status" value="1"/>
</dbReference>
<gene>
    <name evidence="2" type="ORF">D917_08613</name>
</gene>